<evidence type="ECO:0000256" key="7">
    <source>
        <dbReference type="ARBA" id="ARBA00040976"/>
    </source>
</evidence>
<evidence type="ECO:0000256" key="6">
    <source>
        <dbReference type="ARBA" id="ARBA00023228"/>
    </source>
</evidence>
<comment type="caution">
    <text evidence="10">The sequence shown here is derived from an EMBL/GenBank/DDBJ whole genome shotgun (WGS) entry which is preliminary data.</text>
</comment>
<dbReference type="OMA" id="YSINERI"/>
<dbReference type="PANTHER" id="PTHR46066:SF2">
    <property type="entry name" value="CHITINASE DOMAIN-CONTAINING PROTEIN 1"/>
    <property type="match status" value="1"/>
</dbReference>
<evidence type="ECO:0000256" key="2">
    <source>
        <dbReference type="ARBA" id="ARBA00004613"/>
    </source>
</evidence>
<proteinExistence type="inferred from homology"/>
<evidence type="ECO:0000256" key="5">
    <source>
        <dbReference type="ARBA" id="ARBA00022729"/>
    </source>
</evidence>
<dbReference type="Gene3D" id="3.10.50.10">
    <property type="match status" value="1"/>
</dbReference>
<evidence type="ECO:0000259" key="9">
    <source>
        <dbReference type="PROSITE" id="PS51910"/>
    </source>
</evidence>
<keyword evidence="6" id="KW-0458">Lysosome</keyword>
<protein>
    <recommendedName>
        <fullName evidence="7">Chitinase domain-containing protein 1</fullName>
    </recommendedName>
</protein>
<dbReference type="GO" id="GO:0005975">
    <property type="term" value="P:carbohydrate metabolic process"/>
    <property type="evidence" value="ECO:0007669"/>
    <property type="project" value="InterPro"/>
</dbReference>
<dbReference type="CDD" id="cd02876">
    <property type="entry name" value="GH18_SI-CLP"/>
    <property type="match status" value="1"/>
</dbReference>
<dbReference type="GO" id="GO:0005764">
    <property type="term" value="C:lysosome"/>
    <property type="evidence" value="ECO:0007669"/>
    <property type="project" value="UniProtKB-SubCell"/>
</dbReference>
<keyword evidence="8" id="KW-1133">Transmembrane helix</keyword>
<evidence type="ECO:0000256" key="8">
    <source>
        <dbReference type="SAM" id="Phobius"/>
    </source>
</evidence>
<dbReference type="GO" id="GO:0008061">
    <property type="term" value="F:chitin binding"/>
    <property type="evidence" value="ECO:0007669"/>
    <property type="project" value="InterPro"/>
</dbReference>
<keyword evidence="8" id="KW-0472">Membrane</keyword>
<comment type="similarity">
    <text evidence="3">Belongs to the glycosyl hydrolase 18 family.</text>
</comment>
<dbReference type="OrthoDB" id="10254444at2759"/>
<dbReference type="InterPro" id="IPR001223">
    <property type="entry name" value="Glyco_hydro18_cat"/>
</dbReference>
<dbReference type="SMART" id="SM00636">
    <property type="entry name" value="Glyco_18"/>
    <property type="match status" value="1"/>
</dbReference>
<keyword evidence="8" id="KW-0812">Transmembrane</keyword>
<dbReference type="GO" id="GO:0005576">
    <property type="term" value="C:extracellular region"/>
    <property type="evidence" value="ECO:0007669"/>
    <property type="project" value="UniProtKB-SubCell"/>
</dbReference>
<dbReference type="AlphaFoldDB" id="A0A0K9NKF6"/>
<dbReference type="EMBL" id="LFYR01002184">
    <property type="protein sequence ID" value="KMZ56455.1"/>
    <property type="molecule type" value="Genomic_DNA"/>
</dbReference>
<organism evidence="10 11">
    <name type="scientific">Zostera marina</name>
    <name type="common">Eelgrass</name>
    <dbReference type="NCBI Taxonomy" id="29655"/>
    <lineage>
        <taxon>Eukaryota</taxon>
        <taxon>Viridiplantae</taxon>
        <taxon>Streptophyta</taxon>
        <taxon>Embryophyta</taxon>
        <taxon>Tracheophyta</taxon>
        <taxon>Spermatophyta</taxon>
        <taxon>Magnoliopsida</taxon>
        <taxon>Liliopsida</taxon>
        <taxon>Zosteraceae</taxon>
        <taxon>Zostera</taxon>
    </lineage>
</organism>
<name>A0A0K9NKF6_ZOSMR</name>
<accession>A0A0K9NKF6</accession>
<evidence type="ECO:0000313" key="10">
    <source>
        <dbReference type="EMBL" id="KMZ56455.1"/>
    </source>
</evidence>
<dbReference type="Gene3D" id="3.20.20.80">
    <property type="entry name" value="Glycosidases"/>
    <property type="match status" value="1"/>
</dbReference>
<dbReference type="InterPro" id="IPR017853">
    <property type="entry name" value="GH"/>
</dbReference>
<gene>
    <name evidence="10" type="ORF">ZOSMA_95G00500</name>
</gene>
<reference evidence="11" key="1">
    <citation type="journal article" date="2016" name="Nature">
        <title>The genome of the seagrass Zostera marina reveals angiosperm adaptation to the sea.</title>
        <authorList>
            <person name="Olsen J.L."/>
            <person name="Rouze P."/>
            <person name="Verhelst B."/>
            <person name="Lin Y.-C."/>
            <person name="Bayer T."/>
            <person name="Collen J."/>
            <person name="Dattolo E."/>
            <person name="De Paoli E."/>
            <person name="Dittami S."/>
            <person name="Maumus F."/>
            <person name="Michel G."/>
            <person name="Kersting A."/>
            <person name="Lauritano C."/>
            <person name="Lohaus R."/>
            <person name="Toepel M."/>
            <person name="Tonon T."/>
            <person name="Vanneste K."/>
            <person name="Amirebrahimi M."/>
            <person name="Brakel J."/>
            <person name="Bostroem C."/>
            <person name="Chovatia M."/>
            <person name="Grimwood J."/>
            <person name="Jenkins J.W."/>
            <person name="Jueterbock A."/>
            <person name="Mraz A."/>
            <person name="Stam W.T."/>
            <person name="Tice H."/>
            <person name="Bornberg-Bauer E."/>
            <person name="Green P.J."/>
            <person name="Pearson G.A."/>
            <person name="Procaccini G."/>
            <person name="Duarte C.M."/>
            <person name="Schmutz J."/>
            <person name="Reusch T.B.H."/>
            <person name="Van de Peer Y."/>
        </authorList>
    </citation>
    <scope>NUCLEOTIDE SEQUENCE [LARGE SCALE GENOMIC DNA]</scope>
    <source>
        <strain evidence="11">cv. Finnish</strain>
    </source>
</reference>
<evidence type="ECO:0000256" key="4">
    <source>
        <dbReference type="ARBA" id="ARBA00022525"/>
    </source>
</evidence>
<sequence>MAARRRDRRNSESTTKKVDSSILTSSNHVAAKSFVSFNHILLILFILLSIFLVYHYRPSLTVRELPEDLSVHDGGFVKTKISPQEILSEHSRDSINTTKRSFVNHVLAYVTPWNSLGYEMAEKFASKFTHVSPVWYDLKSEGKKLVLEGRHNADSGWISKIRANGGSLVLPRVVLEVFSPEFLLKKQLRSNMIKVIVNECKDMGYDGIVLESWSRWTAYDVLSDTTMRNKALQFINQLGKALHSEKNTARRLNLIYVIPAPSSQDLKDHDFGPDDLQKLGDVVDGFSLMTYDFSSSLSPGPNAPLIWIRSCLQILLGNNDNYDANLASKIFLGINFYGNDFVISEGSTNRGGTILGRDYISLLEKHQPTFQWEKKSSEHFFIYSHDNDRHAVFYPTLLSMSMRLDEARSWGASLSIWEIGQGLNYFFDLL</sequence>
<dbReference type="PROSITE" id="PS51910">
    <property type="entry name" value="GH18_2"/>
    <property type="match status" value="1"/>
</dbReference>
<dbReference type="Proteomes" id="UP000036987">
    <property type="component" value="Unassembled WGS sequence"/>
</dbReference>
<comment type="subcellular location">
    <subcellularLocation>
        <location evidence="1">Lysosome</location>
    </subcellularLocation>
    <subcellularLocation>
        <location evidence="2">Secreted</location>
    </subcellularLocation>
</comment>
<dbReference type="InterPro" id="IPR011583">
    <property type="entry name" value="Chitinase_II/V-like_cat"/>
</dbReference>
<dbReference type="FunFam" id="3.10.50.10:FF:000002">
    <property type="entry name" value="Chitinase domain-containing protein 1"/>
    <property type="match status" value="1"/>
</dbReference>
<evidence type="ECO:0000256" key="1">
    <source>
        <dbReference type="ARBA" id="ARBA00004371"/>
    </source>
</evidence>
<dbReference type="GO" id="GO:0012505">
    <property type="term" value="C:endomembrane system"/>
    <property type="evidence" value="ECO:0000318"/>
    <property type="project" value="GO_Central"/>
</dbReference>
<dbReference type="SUPFAM" id="SSF51445">
    <property type="entry name" value="(Trans)glycosidases"/>
    <property type="match status" value="1"/>
</dbReference>
<evidence type="ECO:0000256" key="3">
    <source>
        <dbReference type="ARBA" id="ARBA00009336"/>
    </source>
</evidence>
<feature type="domain" description="GH18" evidence="9">
    <location>
        <begin position="104"/>
        <end position="430"/>
    </location>
</feature>
<dbReference type="STRING" id="29655.A0A0K9NKF6"/>
<evidence type="ECO:0000313" key="11">
    <source>
        <dbReference type="Proteomes" id="UP000036987"/>
    </source>
</evidence>
<keyword evidence="5" id="KW-0732">Signal</keyword>
<dbReference type="GO" id="GO:0070492">
    <property type="term" value="F:oligosaccharide binding"/>
    <property type="evidence" value="ECO:0000318"/>
    <property type="project" value="GO_Central"/>
</dbReference>
<keyword evidence="4" id="KW-0964">Secreted</keyword>
<dbReference type="InterPro" id="IPR029070">
    <property type="entry name" value="Chitinase_insertion_sf"/>
</dbReference>
<dbReference type="FunFam" id="3.20.20.80:FF:000028">
    <property type="entry name" value="Chitinase domain-containing protein 1"/>
    <property type="match status" value="1"/>
</dbReference>
<keyword evidence="11" id="KW-1185">Reference proteome</keyword>
<dbReference type="Pfam" id="PF00704">
    <property type="entry name" value="Glyco_hydro_18"/>
    <property type="match status" value="1"/>
</dbReference>
<dbReference type="PANTHER" id="PTHR46066">
    <property type="entry name" value="CHITINASE DOMAIN-CONTAINING PROTEIN 1 FAMILY MEMBER"/>
    <property type="match status" value="1"/>
</dbReference>
<feature type="transmembrane region" description="Helical" evidence="8">
    <location>
        <begin position="34"/>
        <end position="56"/>
    </location>
</feature>